<gene>
    <name evidence="1" type="ORF">PACLA_8A050118</name>
</gene>
<evidence type="ECO:0000313" key="1">
    <source>
        <dbReference type="EMBL" id="CAB4035548.1"/>
    </source>
</evidence>
<evidence type="ECO:0000313" key="2">
    <source>
        <dbReference type="Proteomes" id="UP001152795"/>
    </source>
</evidence>
<dbReference type="OrthoDB" id="8195432at2759"/>
<protein>
    <submittedName>
        <fullName evidence="1">Uncharacterized protein</fullName>
    </submittedName>
</protein>
<keyword evidence="2" id="KW-1185">Reference proteome</keyword>
<reference evidence="1" key="1">
    <citation type="submission" date="2020-04" db="EMBL/GenBank/DDBJ databases">
        <authorList>
            <person name="Alioto T."/>
            <person name="Alioto T."/>
            <person name="Gomez Garrido J."/>
        </authorList>
    </citation>
    <scope>NUCLEOTIDE SEQUENCE</scope>
    <source>
        <strain evidence="1">A484AB</strain>
    </source>
</reference>
<comment type="caution">
    <text evidence="1">The sequence shown here is derived from an EMBL/GenBank/DDBJ whole genome shotgun (WGS) entry which is preliminary data.</text>
</comment>
<accession>A0A7D9JSJ0</accession>
<dbReference type="Proteomes" id="UP001152795">
    <property type="component" value="Unassembled WGS sequence"/>
</dbReference>
<dbReference type="AlphaFoldDB" id="A0A7D9JSJ0"/>
<name>A0A7D9JSJ0_PARCT</name>
<sequence length="455" mass="51238">MIRDVDSLDSLVDDLCRDLDRINSSLLAPWQKLDAIRTFVQPCLTFALRAGEPQKASLVSYRKKLIEVVRSICNLPLRATSHIIFASSKAGGLGFQDPLAEVDIQTVVQAIKMLSSSDPFVSAVAIGELRKAVTFATRSDSSPALIRDFLSGCTQGKFHPNRMRYRTHSLWTRARSACRHLGLTFNVPDNEAPSISTDTKGPCLAKSASSFLHHLVQERASFKLLALPDQGKVARALIKDAFSNGSSWIYTGLNLRFKDWRFIHRARLNVVPTNQNKSCWSDCSTLCHVCNSNPETSPHIVCHCKSNMVQIRERHNTIVERLHKAVRYGRVRIDQQVPGVNDKCRPDILIDEGREITIIDVTCPFDNGDDALATADYNKLLKYNHLKQHFHQLGIKCNLYAFVIGALGTWHPNNEAVLNQLRMSKTYKSLFRKLCCSDVIRGSAEIYYKHMNDTQ</sequence>
<proteinExistence type="predicted"/>
<dbReference type="EMBL" id="CACRXK020021151">
    <property type="protein sequence ID" value="CAB4035548.1"/>
    <property type="molecule type" value="Genomic_DNA"/>
</dbReference>
<organism evidence="1 2">
    <name type="scientific">Paramuricea clavata</name>
    <name type="common">Red gorgonian</name>
    <name type="synonym">Violescent sea-whip</name>
    <dbReference type="NCBI Taxonomy" id="317549"/>
    <lineage>
        <taxon>Eukaryota</taxon>
        <taxon>Metazoa</taxon>
        <taxon>Cnidaria</taxon>
        <taxon>Anthozoa</taxon>
        <taxon>Octocorallia</taxon>
        <taxon>Malacalcyonacea</taxon>
        <taxon>Plexauridae</taxon>
        <taxon>Paramuricea</taxon>
    </lineage>
</organism>